<dbReference type="Proteomes" id="UP000224915">
    <property type="component" value="Unassembled WGS sequence"/>
</dbReference>
<dbReference type="Pfam" id="PF03551">
    <property type="entry name" value="PadR"/>
    <property type="match status" value="1"/>
</dbReference>
<dbReference type="InterPro" id="IPR036388">
    <property type="entry name" value="WH-like_DNA-bd_sf"/>
</dbReference>
<sequence>MWFIDDDERGARGYDDGASEGRGGRGHGRGGHHEHPGKGRGRRGPGGEGFGPFGPGGPFGPFGAGGPGGRGGGRGRRARRGDVRHAILAVLGDGPANGYGIMKQIEERTGGFWRTSPGSVYPTLAQLVDEGLIAPAEGGESGGTTYALTEAGGTYATEHRAELEGVWGPATREWGEVGEMMTAGRKLLAALREVAENGTPEQRTQAAAKMEDLRRELYRMLAE</sequence>
<reference evidence="3 4" key="1">
    <citation type="submission" date="2017-10" db="EMBL/GenBank/DDBJ databases">
        <title>Sequencing the genomes of 1000 actinobacteria strains.</title>
        <authorList>
            <person name="Klenk H.-P."/>
        </authorList>
    </citation>
    <scope>NUCLEOTIDE SEQUENCE [LARGE SCALE GENOMIC DNA]</scope>
    <source>
        <strain evidence="3 4">DSM 21801</strain>
    </source>
</reference>
<organism evidence="3 4">
    <name type="scientific">Serinibacter salmoneus</name>
    <dbReference type="NCBI Taxonomy" id="556530"/>
    <lineage>
        <taxon>Bacteria</taxon>
        <taxon>Bacillati</taxon>
        <taxon>Actinomycetota</taxon>
        <taxon>Actinomycetes</taxon>
        <taxon>Micrococcales</taxon>
        <taxon>Beutenbergiaceae</taxon>
        <taxon>Serinibacter</taxon>
    </lineage>
</organism>
<evidence type="ECO:0000259" key="2">
    <source>
        <dbReference type="Pfam" id="PF03551"/>
    </source>
</evidence>
<proteinExistence type="predicted"/>
<evidence type="ECO:0000313" key="3">
    <source>
        <dbReference type="EMBL" id="PFG21229.1"/>
    </source>
</evidence>
<dbReference type="OrthoDB" id="1683430at2"/>
<name>A0A2A9D5V7_9MICO</name>
<comment type="caution">
    <text evidence="3">The sequence shown here is derived from an EMBL/GenBank/DDBJ whole genome shotgun (WGS) entry which is preliminary data.</text>
</comment>
<dbReference type="InterPro" id="IPR005149">
    <property type="entry name" value="Tscrpt_reg_PadR_N"/>
</dbReference>
<dbReference type="EMBL" id="PDJD01000001">
    <property type="protein sequence ID" value="PFG21229.1"/>
    <property type="molecule type" value="Genomic_DNA"/>
</dbReference>
<dbReference type="SUPFAM" id="SSF46785">
    <property type="entry name" value="Winged helix' DNA-binding domain"/>
    <property type="match status" value="1"/>
</dbReference>
<evidence type="ECO:0000256" key="1">
    <source>
        <dbReference type="SAM" id="MobiDB-lite"/>
    </source>
</evidence>
<feature type="domain" description="Transcription regulator PadR N-terminal" evidence="2">
    <location>
        <begin position="87"/>
        <end position="155"/>
    </location>
</feature>
<dbReference type="InterPro" id="IPR036390">
    <property type="entry name" value="WH_DNA-bd_sf"/>
</dbReference>
<feature type="compositionally biased region" description="Gly residues" evidence="1">
    <location>
        <begin position="44"/>
        <end position="72"/>
    </location>
</feature>
<accession>A0A2A9D5V7</accession>
<dbReference type="AlphaFoldDB" id="A0A2A9D5V7"/>
<dbReference type="PANTHER" id="PTHR43252:SF2">
    <property type="entry name" value="TRANSCRIPTION REGULATOR, PADR-LIKE FAMILY"/>
    <property type="match status" value="1"/>
</dbReference>
<dbReference type="Gene3D" id="1.10.10.10">
    <property type="entry name" value="Winged helix-like DNA-binding domain superfamily/Winged helix DNA-binding domain"/>
    <property type="match status" value="1"/>
</dbReference>
<dbReference type="RefSeq" id="WP_098470093.1">
    <property type="nucleotide sequence ID" value="NZ_PDJD01000001.1"/>
</dbReference>
<gene>
    <name evidence="3" type="ORF">ATL40_2852</name>
</gene>
<feature type="region of interest" description="Disordered" evidence="1">
    <location>
        <begin position="1"/>
        <end position="79"/>
    </location>
</feature>
<protein>
    <submittedName>
        <fullName evidence="3">PadR family transcriptional regulator</fullName>
    </submittedName>
</protein>
<evidence type="ECO:0000313" key="4">
    <source>
        <dbReference type="Proteomes" id="UP000224915"/>
    </source>
</evidence>
<keyword evidence="4" id="KW-1185">Reference proteome</keyword>
<dbReference type="PANTHER" id="PTHR43252">
    <property type="entry name" value="TRANSCRIPTIONAL REGULATOR YQJI"/>
    <property type="match status" value="1"/>
</dbReference>